<organism evidence="7 8">
    <name type="scientific">Saccharomycopsis crataegensis</name>
    <dbReference type="NCBI Taxonomy" id="43959"/>
    <lineage>
        <taxon>Eukaryota</taxon>
        <taxon>Fungi</taxon>
        <taxon>Dikarya</taxon>
        <taxon>Ascomycota</taxon>
        <taxon>Saccharomycotina</taxon>
        <taxon>Saccharomycetes</taxon>
        <taxon>Saccharomycopsidaceae</taxon>
        <taxon>Saccharomycopsis</taxon>
    </lineage>
</organism>
<evidence type="ECO:0000256" key="2">
    <source>
        <dbReference type="ARBA" id="ARBA00022741"/>
    </source>
</evidence>
<dbReference type="FunFam" id="3.30.420.40:FF:000135">
    <property type="entry name" value="Heat shock cognate 71 kDa protein"/>
    <property type="match status" value="1"/>
</dbReference>
<evidence type="ECO:0000313" key="8">
    <source>
        <dbReference type="Proteomes" id="UP001360560"/>
    </source>
</evidence>
<dbReference type="PROSITE" id="PS01036">
    <property type="entry name" value="HSP70_3"/>
    <property type="match status" value="1"/>
</dbReference>
<dbReference type="Gene3D" id="3.30.420.40">
    <property type="match status" value="2"/>
</dbReference>
<feature type="region of interest" description="Disordered" evidence="6">
    <location>
        <begin position="614"/>
        <end position="648"/>
    </location>
</feature>
<dbReference type="RefSeq" id="XP_064850930.1">
    <property type="nucleotide sequence ID" value="XM_064994858.1"/>
</dbReference>
<dbReference type="Gene3D" id="1.20.1270.10">
    <property type="match status" value="1"/>
</dbReference>
<dbReference type="FunFam" id="3.30.420.40:FF:000026">
    <property type="entry name" value="Heat shock protein 70"/>
    <property type="match status" value="1"/>
</dbReference>
<protein>
    <submittedName>
        <fullName evidence="7">Hsp70 family chaperone</fullName>
    </submittedName>
</protein>
<sequence>MSKTGAVGIDLGTTYSAVGVYQSGSERVEIIANDQGNRITASYVSFTDSERLIGDAAKNQAAMNPTNTVFDAKRLIGRKFDDPEVQGDMKHFPFKVINDNTKPKIQVDYKGETKTFTPEEISSMILTKMKETAEAFLGGKVTDAVITVPAYFNDSQRQATKDAGLIAGLNVLRIINEPTAAAIAYGLDKKDEGEKNVLIFDLGGGTFDVSLLSIEDGIFEVKATAGDTHLGGEDFDNRLVNHFMQEFKRKNKKDLSSNQRALRRLRTACERAKRTLSSSAQTSVEIDSLYEGIDFYTSITRARFEELCGDLFRSTLDPVEKVLKDSKIDKSQVHEIVLVGGSTRIPKVQKLVSDYFNGKEPNRSINPDEAVAYGAAVQAAILTGDSSSKTQDLLLLDVAPLSLGIETAGGVMTKLIPRNSTIPTKKSETFSTYADNQPGVLIQVFEGERAKTKDNNLLGKFELSGIPPAPRGVPQIEVTFDIDANGILNVSAVEKGTGKTNKITITNDKGRLSKEDIERMVSEAEKFKEEDEKEAERIASKNGLESYSYSLKNTTSESGFKEKVDAADMETLEKAIEETISWLDSNTTATTEEFKDKQKELEGVANPIMTKFYQAGGAPGAEGAAPGGFPGAGAPEPSSEGPTVEEVD</sequence>
<dbReference type="GeneID" id="90071909"/>
<evidence type="ECO:0000313" key="7">
    <source>
        <dbReference type="EMBL" id="GMM33930.1"/>
    </source>
</evidence>
<dbReference type="SUPFAM" id="SSF53067">
    <property type="entry name" value="Actin-like ATPase domain"/>
    <property type="match status" value="2"/>
</dbReference>
<reference evidence="7 8" key="1">
    <citation type="journal article" date="2023" name="Elife">
        <title>Identification of key yeast species and microbe-microbe interactions impacting larval growth of Drosophila in the wild.</title>
        <authorList>
            <person name="Mure A."/>
            <person name="Sugiura Y."/>
            <person name="Maeda R."/>
            <person name="Honda K."/>
            <person name="Sakurai N."/>
            <person name="Takahashi Y."/>
            <person name="Watada M."/>
            <person name="Katoh T."/>
            <person name="Gotoh A."/>
            <person name="Gotoh Y."/>
            <person name="Taniguchi I."/>
            <person name="Nakamura K."/>
            <person name="Hayashi T."/>
            <person name="Katayama T."/>
            <person name="Uemura T."/>
            <person name="Hattori Y."/>
        </authorList>
    </citation>
    <scope>NUCLEOTIDE SEQUENCE [LARGE SCALE GENOMIC DNA]</scope>
    <source>
        <strain evidence="7 8">SC-9</strain>
    </source>
</reference>
<name>A0AAV5QHI8_9ASCO</name>
<dbReference type="PANTHER" id="PTHR19375">
    <property type="entry name" value="HEAT SHOCK PROTEIN 70KDA"/>
    <property type="match status" value="1"/>
</dbReference>
<gene>
    <name evidence="7" type="ORF">DASC09_012550</name>
</gene>
<dbReference type="PROSITE" id="PS00329">
    <property type="entry name" value="HSP70_2"/>
    <property type="match status" value="1"/>
</dbReference>
<keyword evidence="2 5" id="KW-0547">Nucleotide-binding</keyword>
<dbReference type="InterPro" id="IPR043129">
    <property type="entry name" value="ATPase_NBD"/>
</dbReference>
<evidence type="ECO:0000256" key="1">
    <source>
        <dbReference type="ARBA" id="ARBA00007381"/>
    </source>
</evidence>
<dbReference type="GO" id="GO:0140662">
    <property type="term" value="F:ATP-dependent protein folding chaperone"/>
    <property type="evidence" value="ECO:0007669"/>
    <property type="project" value="InterPro"/>
</dbReference>
<proteinExistence type="inferred from homology"/>
<dbReference type="CDD" id="cd10233">
    <property type="entry name" value="ASKHA_NBD_HSP70_HSPA1"/>
    <property type="match status" value="1"/>
</dbReference>
<dbReference type="Gene3D" id="3.90.640.10">
    <property type="entry name" value="Actin, Chain A, domain 4"/>
    <property type="match status" value="1"/>
</dbReference>
<evidence type="ECO:0000256" key="4">
    <source>
        <dbReference type="ARBA" id="ARBA00023016"/>
    </source>
</evidence>
<keyword evidence="8" id="KW-1185">Reference proteome</keyword>
<dbReference type="Gene3D" id="2.60.34.10">
    <property type="entry name" value="Substrate Binding Domain Of DNAk, Chain A, domain 1"/>
    <property type="match status" value="1"/>
</dbReference>
<keyword evidence="4" id="KW-0346">Stress response</keyword>
<dbReference type="Proteomes" id="UP001360560">
    <property type="component" value="Unassembled WGS sequence"/>
</dbReference>
<evidence type="ECO:0000256" key="3">
    <source>
        <dbReference type="ARBA" id="ARBA00022840"/>
    </source>
</evidence>
<dbReference type="Pfam" id="PF00012">
    <property type="entry name" value="HSP70"/>
    <property type="match status" value="1"/>
</dbReference>
<evidence type="ECO:0000256" key="6">
    <source>
        <dbReference type="SAM" id="MobiDB-lite"/>
    </source>
</evidence>
<accession>A0AAV5QHI8</accession>
<dbReference type="AlphaFoldDB" id="A0AAV5QHI8"/>
<dbReference type="Gene3D" id="3.30.30.30">
    <property type="match status" value="1"/>
</dbReference>
<dbReference type="InterPro" id="IPR029048">
    <property type="entry name" value="HSP70_C_sf"/>
</dbReference>
<dbReference type="FunFam" id="3.90.640.10:FF:000002">
    <property type="entry name" value="Heat shock 70 kDa"/>
    <property type="match status" value="1"/>
</dbReference>
<feature type="compositionally biased region" description="Gly residues" evidence="6">
    <location>
        <begin position="617"/>
        <end position="631"/>
    </location>
</feature>
<dbReference type="PRINTS" id="PR00301">
    <property type="entry name" value="HEATSHOCK70"/>
</dbReference>
<dbReference type="PROSITE" id="PS00297">
    <property type="entry name" value="HSP70_1"/>
    <property type="match status" value="1"/>
</dbReference>
<dbReference type="FunFam" id="1.20.1270.10:FF:000021">
    <property type="entry name" value="Heat shock protein 70"/>
    <property type="match status" value="1"/>
</dbReference>
<dbReference type="InterPro" id="IPR029047">
    <property type="entry name" value="HSP70_peptide-bd_sf"/>
</dbReference>
<comment type="similarity">
    <text evidence="1 5">Belongs to the heat shock protein 70 family.</text>
</comment>
<dbReference type="SUPFAM" id="SSF100934">
    <property type="entry name" value="Heat shock protein 70kD (HSP70), C-terminal subdomain"/>
    <property type="match status" value="1"/>
</dbReference>
<dbReference type="NCBIfam" id="NF001413">
    <property type="entry name" value="PRK00290.1"/>
    <property type="match status" value="1"/>
</dbReference>
<evidence type="ECO:0000256" key="5">
    <source>
        <dbReference type="RuleBase" id="RU003322"/>
    </source>
</evidence>
<dbReference type="InterPro" id="IPR013126">
    <property type="entry name" value="Hsp_70_fam"/>
</dbReference>
<keyword evidence="3 5" id="KW-0067">ATP-binding</keyword>
<dbReference type="GO" id="GO:0005524">
    <property type="term" value="F:ATP binding"/>
    <property type="evidence" value="ECO:0007669"/>
    <property type="project" value="UniProtKB-KW"/>
</dbReference>
<dbReference type="FunFam" id="3.30.420.40:FF:000172">
    <property type="entry name" value="Heat shock 70 kDa protein"/>
    <property type="match status" value="1"/>
</dbReference>
<dbReference type="SUPFAM" id="SSF100920">
    <property type="entry name" value="Heat shock protein 70kD (HSP70), peptide-binding domain"/>
    <property type="match status" value="1"/>
</dbReference>
<dbReference type="EMBL" id="BTFZ01000002">
    <property type="protein sequence ID" value="GMM33930.1"/>
    <property type="molecule type" value="Genomic_DNA"/>
</dbReference>
<dbReference type="InterPro" id="IPR018181">
    <property type="entry name" value="Heat_shock_70_CS"/>
</dbReference>
<dbReference type="FunFam" id="3.30.30.30:FF:000001">
    <property type="entry name" value="heat shock 70 kDa protein-like"/>
    <property type="match status" value="1"/>
</dbReference>
<comment type="caution">
    <text evidence="7">The sequence shown here is derived from an EMBL/GenBank/DDBJ whole genome shotgun (WGS) entry which is preliminary data.</text>
</comment>
<dbReference type="FunFam" id="2.60.34.10:FF:000002">
    <property type="entry name" value="Heat shock 70 kDa"/>
    <property type="match status" value="1"/>
</dbReference>